<evidence type="ECO:0000256" key="2">
    <source>
        <dbReference type="ARBA" id="ARBA00022692"/>
    </source>
</evidence>
<dbReference type="GO" id="GO:0016407">
    <property type="term" value="F:acetyltransferase activity"/>
    <property type="evidence" value="ECO:0000318"/>
    <property type="project" value="GO_Central"/>
</dbReference>
<dbReference type="GO" id="GO:0045492">
    <property type="term" value="P:xylan biosynthetic process"/>
    <property type="evidence" value="ECO:0000318"/>
    <property type="project" value="GO_Central"/>
</dbReference>
<gene>
    <name evidence="6" type="ORF">MIMGU_mgv1a022541mg</name>
</gene>
<sequence>MGSVCIVLSVSMVVMACGHLIRNNTTLFLSCTIFVTVALCIHLMPYYIPSISEFFSPPTEVISSPTSDSCFSFFHSVMYTAIKESNAHNKTGCDDPLKWIEPGSVRGCEFHGLQASDASYLLNGSWVVIAGDSQARLVAISLIALIRGWTDAVGSIIIDLYKTRTVYSITLKEIDMKLDFVWAPFVRNLTGLVMEMHASRNLPDVLVMGAGLWDMLYRNYPPEYGESLSDLRDNALALLPVSSKLNLSLHLFWVGMPTLIREKLKTEEKREKMNEAMCSSYEKEVTRTKLSRGFGGPFLKIEVGALSRLFGTNCTADGMHYDRVVYDAAVQIMLNGLIVES</sequence>
<evidence type="ECO:0000313" key="6">
    <source>
        <dbReference type="EMBL" id="EYU30887.1"/>
    </source>
</evidence>
<dbReference type="Proteomes" id="UP000030748">
    <property type="component" value="Unassembled WGS sequence"/>
</dbReference>
<reference evidence="6 7" key="1">
    <citation type="journal article" date="2013" name="Proc. Natl. Acad. Sci. U.S.A.">
        <title>Fine-scale variation in meiotic recombination in Mimulus inferred from population shotgun sequencing.</title>
        <authorList>
            <person name="Hellsten U."/>
            <person name="Wright K.M."/>
            <person name="Jenkins J."/>
            <person name="Shu S."/>
            <person name="Yuan Y."/>
            <person name="Wessler S.R."/>
            <person name="Schmutz J."/>
            <person name="Willis J.H."/>
            <person name="Rokhsar D.S."/>
        </authorList>
    </citation>
    <scope>NUCLEOTIDE SEQUENCE [LARGE SCALE GENOMIC DNA]</scope>
    <source>
        <strain evidence="7">cv. DUN x IM62</strain>
    </source>
</reference>
<keyword evidence="2 5" id="KW-0812">Transmembrane</keyword>
<keyword evidence="7" id="KW-1185">Reference proteome</keyword>
<proteinExistence type="predicted"/>
<feature type="transmembrane region" description="Helical" evidence="5">
    <location>
        <begin position="26"/>
        <end position="48"/>
    </location>
</feature>
<dbReference type="eggNOG" id="ENOG502QSS7">
    <property type="taxonomic scope" value="Eukaryota"/>
</dbReference>
<evidence type="ECO:0000256" key="5">
    <source>
        <dbReference type="SAM" id="Phobius"/>
    </source>
</evidence>
<protein>
    <submittedName>
        <fullName evidence="6">Uncharacterized protein</fullName>
    </submittedName>
</protein>
<dbReference type="GO" id="GO:0016020">
    <property type="term" value="C:membrane"/>
    <property type="evidence" value="ECO:0007669"/>
    <property type="project" value="UniProtKB-SubCell"/>
</dbReference>
<evidence type="ECO:0000256" key="1">
    <source>
        <dbReference type="ARBA" id="ARBA00004370"/>
    </source>
</evidence>
<keyword evidence="3 5" id="KW-1133">Transmembrane helix</keyword>
<dbReference type="PANTHER" id="PTHR13533">
    <property type="entry name" value="N-ACETYLNEURAMINATE 9-O-ACETYLTRANSFERASE"/>
    <property type="match status" value="1"/>
</dbReference>
<organism evidence="6 7">
    <name type="scientific">Erythranthe guttata</name>
    <name type="common">Yellow monkey flower</name>
    <name type="synonym">Mimulus guttatus</name>
    <dbReference type="NCBI Taxonomy" id="4155"/>
    <lineage>
        <taxon>Eukaryota</taxon>
        <taxon>Viridiplantae</taxon>
        <taxon>Streptophyta</taxon>
        <taxon>Embryophyta</taxon>
        <taxon>Tracheophyta</taxon>
        <taxon>Spermatophyta</taxon>
        <taxon>Magnoliopsida</taxon>
        <taxon>eudicotyledons</taxon>
        <taxon>Gunneridae</taxon>
        <taxon>Pentapetalae</taxon>
        <taxon>asterids</taxon>
        <taxon>lamiids</taxon>
        <taxon>Lamiales</taxon>
        <taxon>Phrymaceae</taxon>
        <taxon>Erythranthe</taxon>
    </lineage>
</organism>
<keyword evidence="4 5" id="KW-0472">Membrane</keyword>
<evidence type="ECO:0000313" key="7">
    <source>
        <dbReference type="Proteomes" id="UP000030748"/>
    </source>
</evidence>
<evidence type="ECO:0000256" key="3">
    <source>
        <dbReference type="ARBA" id="ARBA00022989"/>
    </source>
</evidence>
<dbReference type="GO" id="GO:0005794">
    <property type="term" value="C:Golgi apparatus"/>
    <property type="evidence" value="ECO:0000318"/>
    <property type="project" value="GO_Central"/>
</dbReference>
<accession>A0A022QQB0</accession>
<dbReference type="PANTHER" id="PTHR13533:SF31">
    <property type="entry name" value="PROTEIN ALTERED XYLOGLUCAN 9"/>
    <property type="match status" value="1"/>
</dbReference>
<dbReference type="AlphaFoldDB" id="A0A022QQB0"/>
<comment type="subcellular location">
    <subcellularLocation>
        <location evidence="1">Membrane</location>
    </subcellularLocation>
</comment>
<dbReference type="EMBL" id="KI631018">
    <property type="protein sequence ID" value="EYU30887.1"/>
    <property type="molecule type" value="Genomic_DNA"/>
</dbReference>
<name>A0A022QQB0_ERYGU</name>
<evidence type="ECO:0000256" key="4">
    <source>
        <dbReference type="ARBA" id="ARBA00023136"/>
    </source>
</evidence>